<feature type="binding site" evidence="15">
    <location>
        <position position="99"/>
    </location>
    <ligand>
        <name>NADP(+)</name>
        <dbReference type="ChEBI" id="CHEBI:58349"/>
    </ligand>
</feature>
<dbReference type="Gene3D" id="1.20.5.320">
    <property type="entry name" value="6-Phosphogluconate Dehydrogenase, domain 3"/>
    <property type="match status" value="1"/>
</dbReference>
<comment type="caution">
    <text evidence="18">The sequence shown here is derived from an EMBL/GenBank/DDBJ whole genome shotgun (WGS) entry which is preliminary data.</text>
</comment>
<dbReference type="Pfam" id="PF00393">
    <property type="entry name" value="6PGD"/>
    <property type="match status" value="1"/>
</dbReference>
<feature type="binding site" description="in other chain" evidence="14">
    <location>
        <position position="280"/>
    </location>
    <ligand>
        <name>substrate</name>
        <note>ligand shared between dimeric partners</note>
    </ligand>
</feature>
<evidence type="ECO:0000256" key="15">
    <source>
        <dbReference type="PIRSR" id="PIRSR000109-3"/>
    </source>
</evidence>
<feature type="binding site" evidence="15">
    <location>
        <begin position="30"/>
        <end position="32"/>
    </location>
    <ligand>
        <name>NADP(+)</name>
        <dbReference type="ChEBI" id="CHEBI:58349"/>
    </ligand>
</feature>
<evidence type="ECO:0000256" key="1">
    <source>
        <dbReference type="ARBA" id="ARBA00002526"/>
    </source>
</evidence>
<dbReference type="SUPFAM" id="SSF48179">
    <property type="entry name" value="6-phosphogluconate dehydrogenase C-terminal domain-like"/>
    <property type="match status" value="1"/>
</dbReference>
<dbReference type="Proteomes" id="UP000054524">
    <property type="component" value="Unassembled WGS sequence"/>
</dbReference>
<evidence type="ECO:0000256" key="4">
    <source>
        <dbReference type="ARBA" id="ARBA00011738"/>
    </source>
</evidence>
<evidence type="ECO:0000256" key="11">
    <source>
        <dbReference type="ARBA" id="ARBA00048640"/>
    </source>
</evidence>
<dbReference type="InterPro" id="IPR006113">
    <property type="entry name" value="6PGDH_Gnd/GntZ"/>
</dbReference>
<comment type="catalytic activity">
    <reaction evidence="11 12 16">
        <text>6-phospho-D-gluconate + NADP(+) = D-ribulose 5-phosphate + CO2 + NADPH</text>
        <dbReference type="Rhea" id="RHEA:10116"/>
        <dbReference type="ChEBI" id="CHEBI:16526"/>
        <dbReference type="ChEBI" id="CHEBI:57783"/>
        <dbReference type="ChEBI" id="CHEBI:58121"/>
        <dbReference type="ChEBI" id="CHEBI:58349"/>
        <dbReference type="ChEBI" id="CHEBI:58759"/>
        <dbReference type="EC" id="1.1.1.44"/>
    </reaction>
</comment>
<dbReference type="PRINTS" id="PR00076">
    <property type="entry name" value="6PGDHDRGNASE"/>
</dbReference>
<proteinExistence type="inferred from homology"/>
<dbReference type="GO" id="GO:0019521">
    <property type="term" value="P:D-gluconate metabolic process"/>
    <property type="evidence" value="ECO:0007669"/>
    <property type="project" value="UniProtKB-KW"/>
</dbReference>
<feature type="binding site" evidence="14">
    <location>
        <position position="435"/>
    </location>
    <ligand>
        <name>substrate</name>
        <note>ligand shared between dimeric partners</note>
    </ligand>
</feature>
<evidence type="ECO:0000256" key="2">
    <source>
        <dbReference type="ARBA" id="ARBA00004874"/>
    </source>
</evidence>
<dbReference type="Pfam" id="PF03446">
    <property type="entry name" value="NAD_binding_2"/>
    <property type="match status" value="1"/>
</dbReference>
<name>A0A086J389_NEMA1</name>
<dbReference type="InterPro" id="IPR013328">
    <property type="entry name" value="6PGD_dom2"/>
</dbReference>
<evidence type="ECO:0000256" key="10">
    <source>
        <dbReference type="ARBA" id="ARBA00023126"/>
    </source>
</evidence>
<feature type="active site" description="Proton acceptor" evidence="13">
    <location>
        <position position="179"/>
    </location>
</feature>
<feature type="binding site" description="in other chain" evidence="14">
    <location>
        <position position="187"/>
    </location>
    <ligand>
        <name>substrate</name>
        <note>ligand shared between dimeric partners</note>
    </ligand>
</feature>
<keyword evidence="10 12" id="KW-0570">Pentose shunt</keyword>
<dbReference type="InterPro" id="IPR008927">
    <property type="entry name" value="6-PGluconate_DH-like_C_sf"/>
</dbReference>
<keyword evidence="7 12" id="KW-0521">NADP</keyword>
<protein>
    <recommendedName>
        <fullName evidence="6 12">6-phosphogluconate dehydrogenase, decarboxylating</fullName>
        <ecNumber evidence="5 12">1.1.1.44</ecNumber>
    </recommendedName>
</protein>
<dbReference type="AlphaFoldDB" id="A0A086J389"/>
<feature type="binding site" evidence="15">
    <location>
        <begin position="71"/>
        <end position="73"/>
    </location>
    <ligand>
        <name>NADP(+)</name>
        <dbReference type="ChEBI" id="CHEBI:58349"/>
    </ligand>
</feature>
<evidence type="ECO:0000256" key="8">
    <source>
        <dbReference type="ARBA" id="ARBA00023002"/>
    </source>
</evidence>
<comment type="subunit">
    <text evidence="4 12">Homodimer.</text>
</comment>
<dbReference type="UniPathway" id="UPA00115">
    <property type="reaction ID" value="UER00410"/>
</dbReference>
<evidence type="ECO:0000256" key="5">
    <source>
        <dbReference type="ARBA" id="ARBA00013011"/>
    </source>
</evidence>
<evidence type="ECO:0000256" key="6">
    <source>
        <dbReference type="ARBA" id="ARBA00018193"/>
    </source>
</evidence>
<dbReference type="NCBIfam" id="NF006765">
    <property type="entry name" value="PRK09287.1"/>
    <property type="match status" value="1"/>
</dbReference>
<dbReference type="PROSITE" id="PS00461">
    <property type="entry name" value="6PGD"/>
    <property type="match status" value="1"/>
</dbReference>
<dbReference type="GeneID" id="77675731"/>
<evidence type="ECO:0000259" key="17">
    <source>
        <dbReference type="SMART" id="SM01350"/>
    </source>
</evidence>
<dbReference type="EC" id="1.1.1.44" evidence="5 12"/>
<feature type="binding site" description="in other chain" evidence="14">
    <location>
        <begin position="182"/>
        <end position="183"/>
    </location>
    <ligand>
        <name>substrate</name>
        <note>ligand shared between dimeric partners</note>
    </ligand>
</feature>
<dbReference type="InterPro" id="IPR006183">
    <property type="entry name" value="Pgluconate_DH"/>
</dbReference>
<dbReference type="GO" id="GO:0004616">
    <property type="term" value="F:phosphogluconate dehydrogenase (decarboxylating) activity"/>
    <property type="evidence" value="ECO:0007669"/>
    <property type="project" value="UniProtKB-EC"/>
</dbReference>
<evidence type="ECO:0000256" key="7">
    <source>
        <dbReference type="ARBA" id="ARBA00022857"/>
    </source>
</evidence>
<dbReference type="InterPro" id="IPR006114">
    <property type="entry name" value="6PGDH_C"/>
</dbReference>
<dbReference type="EMBL" id="AKIJ01000002">
    <property type="protein sequence ID" value="KFG26607.1"/>
    <property type="molecule type" value="Genomic_DNA"/>
</dbReference>
<dbReference type="HOGENOM" id="CLU_024540_4_1_1"/>
<keyword evidence="8 12" id="KW-0560">Oxidoreductase</keyword>
<dbReference type="Gene3D" id="1.10.1040.10">
    <property type="entry name" value="N-(1-d-carboxylethyl)-l-norvaline Dehydrogenase, domain 2"/>
    <property type="match status" value="1"/>
</dbReference>
<comment type="similarity">
    <text evidence="3 12 16">Belongs to the 6-phosphogluconate dehydrogenase family.</text>
</comment>
<dbReference type="FunFam" id="1.10.1040.10:FF:000032">
    <property type="entry name" value="6-phosphogluconate dehydrogenase, decarboxylating"/>
    <property type="match status" value="1"/>
</dbReference>
<sequence>MDIGVIGLGVMGENLIENILSRGYTVGIYNRTAHKTHTFIKRLGTEAARGFESLHEMVSSLKSPRVILIMVKAGEAIDQFMKTLLEQIEPKDVVIDGGNSNYHDTVRRCALYEGKCLFIGCGISGGEEGARNGPSIMPGGHADGWPVVSELLQSISAIGVNNKPCCNWIGASGSGHLVKTVHNGIEYAEMQILSDFYQIFRGELQPDKIRSIFESWRSEGSNGFLIDAAVDILQKKENGQHIIDLIVDKSEQKGTGKWTAIESINENVCAPVIVEAVNARILSGKKSERVLSSGILPSGADVAESILDVITIDDMRKGFMLCRAISYIQGLNLIKTISDQNTWNISLKLLCEVWSNGCIIRSDFLKTLSRISESEVLFSSAEFIEIASEGIAPLRQIVARAVQMGISIPCITSALSHYDALRTKESSGNMIQALRDYFGAHTLQLSGSSEYMHITWK</sequence>
<feature type="binding site" description="in other chain" evidence="14">
    <location>
        <position position="253"/>
    </location>
    <ligand>
        <name>substrate</name>
        <note>ligand shared between dimeric partners</note>
    </ligand>
</feature>
<comment type="function">
    <text evidence="1 12">Catalyzes the oxidative decarboxylation of 6-phosphogluconate to ribulose 5-phosphate and CO(2), with concomitant reduction of NADP to NADPH.</text>
</comment>
<dbReference type="SUPFAM" id="SSF51735">
    <property type="entry name" value="NAD(P)-binding Rossmann-fold domains"/>
    <property type="match status" value="1"/>
</dbReference>
<evidence type="ECO:0000313" key="18">
    <source>
        <dbReference type="EMBL" id="KFG26607.1"/>
    </source>
</evidence>
<feature type="binding site" evidence="14">
    <location>
        <position position="441"/>
    </location>
    <ligand>
        <name>substrate</name>
        <note>ligand shared between dimeric partners</note>
    </ligand>
</feature>
<keyword evidence="19" id="KW-1185">Reference proteome</keyword>
<dbReference type="InterPro" id="IPR006184">
    <property type="entry name" value="6PGdom_BS"/>
</dbReference>
<evidence type="ECO:0000256" key="14">
    <source>
        <dbReference type="PIRSR" id="PIRSR000109-2"/>
    </source>
</evidence>
<feature type="active site" description="Proton donor" evidence="13">
    <location>
        <position position="186"/>
    </location>
</feature>
<dbReference type="InterPro" id="IPR036291">
    <property type="entry name" value="NAD(P)-bd_dom_sf"/>
</dbReference>
<comment type="pathway">
    <text evidence="2 12 16">Carbohydrate degradation; pentose phosphate pathway; D-ribulose 5-phosphate from D-glucose 6-phosphate (oxidative stage): step 3/3.</text>
</comment>
<feature type="domain" description="6-phosphogluconate dehydrogenase C-terminal" evidence="17">
    <location>
        <begin position="175"/>
        <end position="457"/>
    </location>
</feature>
<accession>A0A086J389</accession>
<evidence type="ECO:0000256" key="9">
    <source>
        <dbReference type="ARBA" id="ARBA00023064"/>
    </source>
</evidence>
<dbReference type="PANTHER" id="PTHR11811">
    <property type="entry name" value="6-PHOSPHOGLUCONATE DEHYDROGENASE"/>
    <property type="match status" value="1"/>
</dbReference>
<dbReference type="SMART" id="SM01350">
    <property type="entry name" value="6PGD"/>
    <property type="match status" value="1"/>
</dbReference>
<evidence type="ECO:0000256" key="16">
    <source>
        <dbReference type="RuleBase" id="RU000485"/>
    </source>
</evidence>
<organism evidence="18 19">
    <name type="scientific">Nematocida ausubeli (strain ATCC PRA-371 / ERTm2)</name>
    <name type="common">Nematode killer fungus</name>
    <dbReference type="NCBI Taxonomy" id="1913371"/>
    <lineage>
        <taxon>Eukaryota</taxon>
        <taxon>Fungi</taxon>
        <taxon>Fungi incertae sedis</taxon>
        <taxon>Microsporidia</taxon>
        <taxon>Nematocida</taxon>
    </lineage>
</organism>
<gene>
    <name evidence="18" type="ORF">NESG_00758</name>
</gene>
<feature type="binding site" evidence="15">
    <location>
        <begin position="7"/>
        <end position="12"/>
    </location>
    <ligand>
        <name>NADP(+)</name>
        <dbReference type="ChEBI" id="CHEBI:58349"/>
    </ligand>
</feature>
<dbReference type="NCBIfam" id="TIGR00873">
    <property type="entry name" value="gnd"/>
    <property type="match status" value="1"/>
</dbReference>
<reference evidence="18 19" key="1">
    <citation type="journal article" date="2014" name="Genome Announc.">
        <title>Genome Sequence of the Microsporidian Species Nematocida sp1 Strain ERTm6 (ATCC PRA-372).</title>
        <authorList>
            <person name="Bakowski M.A."/>
            <person name="Priest M."/>
            <person name="Young S."/>
            <person name="Cuomo C.A."/>
            <person name="Troemel E.R."/>
        </authorList>
    </citation>
    <scope>NUCLEOTIDE SEQUENCE [LARGE SCALE GENOMIC DNA]</scope>
    <source>
        <strain evidence="18 19">ERTm6</strain>
    </source>
</reference>
<evidence type="ECO:0000313" key="19">
    <source>
        <dbReference type="Proteomes" id="UP000054524"/>
    </source>
</evidence>
<evidence type="ECO:0000256" key="13">
    <source>
        <dbReference type="PIRSR" id="PIRSR000109-1"/>
    </source>
</evidence>
<evidence type="ECO:0000256" key="12">
    <source>
        <dbReference type="PIRNR" id="PIRNR000109"/>
    </source>
</evidence>
<dbReference type="RefSeq" id="XP_052905162.1">
    <property type="nucleotide sequence ID" value="XM_053048402.1"/>
</dbReference>
<feature type="binding site" description="in other chain" evidence="14">
    <location>
        <begin position="124"/>
        <end position="126"/>
    </location>
    <ligand>
        <name>substrate</name>
        <note>ligand shared between dimeric partners</note>
    </ligand>
</feature>
<dbReference type="PIRSF" id="PIRSF000109">
    <property type="entry name" value="6PGD"/>
    <property type="match status" value="1"/>
</dbReference>
<dbReference type="GO" id="GO:0050661">
    <property type="term" value="F:NADP binding"/>
    <property type="evidence" value="ECO:0007669"/>
    <property type="project" value="InterPro"/>
</dbReference>
<evidence type="ECO:0000256" key="3">
    <source>
        <dbReference type="ARBA" id="ARBA00008419"/>
    </source>
</evidence>
<feature type="binding site" description="in other chain" evidence="14">
    <location>
        <position position="99"/>
    </location>
    <ligand>
        <name>substrate</name>
        <note>ligand shared between dimeric partners</note>
    </ligand>
</feature>
<keyword evidence="9 16" id="KW-0311">Gluconate utilization</keyword>
<dbReference type="Gene3D" id="3.40.50.720">
    <property type="entry name" value="NAD(P)-binding Rossmann-like Domain"/>
    <property type="match status" value="1"/>
</dbReference>
<dbReference type="InterPro" id="IPR006115">
    <property type="entry name" value="6PGDH_NADP-bd"/>
</dbReference>
<dbReference type="GO" id="GO:0006098">
    <property type="term" value="P:pentose-phosphate shunt"/>
    <property type="evidence" value="ECO:0007669"/>
    <property type="project" value="UniProtKB-UniPathway"/>
</dbReference>